<reference evidence="4 5" key="1">
    <citation type="journal article" date="2019" name="Int. J. Syst. Evol. Microbiol.">
        <title>The Global Catalogue of Microorganisms (GCM) 10K type strain sequencing project: providing services to taxonomists for standard genome sequencing and annotation.</title>
        <authorList>
            <consortium name="The Broad Institute Genomics Platform"/>
            <consortium name="The Broad Institute Genome Sequencing Center for Infectious Disease"/>
            <person name="Wu L."/>
            <person name="Ma J."/>
        </authorList>
    </citation>
    <scope>NUCLEOTIDE SEQUENCE [LARGE SCALE GENOMIC DNA]</scope>
    <source>
        <strain evidence="4 5">JCM 8201</strain>
    </source>
</reference>
<evidence type="ECO:0000313" key="5">
    <source>
        <dbReference type="Proteomes" id="UP001501842"/>
    </source>
</evidence>
<keyword evidence="1" id="KW-0175">Coiled coil</keyword>
<proteinExistence type="predicted"/>
<keyword evidence="2" id="KW-0732">Signal</keyword>
<feature type="domain" description="ARB-07466-like C-terminal" evidence="3">
    <location>
        <begin position="187"/>
        <end position="294"/>
    </location>
</feature>
<name>A0ABN3UB95_9ACTN</name>
<feature type="signal peptide" evidence="2">
    <location>
        <begin position="1"/>
        <end position="28"/>
    </location>
</feature>
<dbReference type="EMBL" id="BAAATZ010000015">
    <property type="protein sequence ID" value="GAA2729304.1"/>
    <property type="molecule type" value="Genomic_DNA"/>
</dbReference>
<feature type="chain" id="PRO_5045509485" description="ARB-07466-like C-terminal domain-containing protein" evidence="2">
    <location>
        <begin position="29"/>
        <end position="302"/>
    </location>
</feature>
<dbReference type="InterPro" id="IPR058593">
    <property type="entry name" value="ARB_07466-like_C"/>
</dbReference>
<feature type="coiled-coil region" evidence="1">
    <location>
        <begin position="148"/>
        <end position="178"/>
    </location>
</feature>
<gene>
    <name evidence="4" type="ORF">GCM10010439_39490</name>
</gene>
<evidence type="ECO:0000256" key="2">
    <source>
        <dbReference type="SAM" id="SignalP"/>
    </source>
</evidence>
<protein>
    <recommendedName>
        <fullName evidence="3">ARB-07466-like C-terminal domain-containing protein</fullName>
    </recommendedName>
</protein>
<sequence>MTSVRRRAGAALVAVVGALMLAAPSSGAVVPLPQDNDKLRQLTKQLAALDKELGGELEELKDIQRQAKQSLQRKKDLGEDLEKSRNIVARLASNQYISSGVDPTLAVLQQSDPQSALSGMALISHLSSNEANRTNSIQRTFDLQAEAAKEAKVQLNKLDKKIKQMESKKADIKKQIERFAPTPLIGNSGMTARMTVLRDAILDRYRPFPVIGCTRVGDPLDHGSGRACDFMESTGGQMPTAERLAHGDQVAQFAITNASKYGVKYVIWKQRIYDMRSPGWSAMSNRGSITQNHFDHVHISVF</sequence>
<dbReference type="Proteomes" id="UP001501842">
    <property type="component" value="Unassembled WGS sequence"/>
</dbReference>
<dbReference type="RefSeq" id="WP_344451997.1">
    <property type="nucleotide sequence ID" value="NZ_BAAATZ010000015.1"/>
</dbReference>
<evidence type="ECO:0000259" key="3">
    <source>
        <dbReference type="Pfam" id="PF26571"/>
    </source>
</evidence>
<evidence type="ECO:0000313" key="4">
    <source>
        <dbReference type="EMBL" id="GAA2729304.1"/>
    </source>
</evidence>
<comment type="caution">
    <text evidence="4">The sequence shown here is derived from an EMBL/GenBank/DDBJ whole genome shotgun (WGS) entry which is preliminary data.</text>
</comment>
<feature type="coiled-coil region" evidence="1">
    <location>
        <begin position="32"/>
        <end position="80"/>
    </location>
</feature>
<keyword evidence="5" id="KW-1185">Reference proteome</keyword>
<accession>A0ABN3UB95</accession>
<dbReference type="Pfam" id="PF26571">
    <property type="entry name" value="VldE"/>
    <property type="match status" value="1"/>
</dbReference>
<evidence type="ECO:0000256" key="1">
    <source>
        <dbReference type="SAM" id="Coils"/>
    </source>
</evidence>
<organism evidence="4 5">
    <name type="scientific">Actinocorallia aurantiaca</name>
    <dbReference type="NCBI Taxonomy" id="46204"/>
    <lineage>
        <taxon>Bacteria</taxon>
        <taxon>Bacillati</taxon>
        <taxon>Actinomycetota</taxon>
        <taxon>Actinomycetes</taxon>
        <taxon>Streptosporangiales</taxon>
        <taxon>Thermomonosporaceae</taxon>
        <taxon>Actinocorallia</taxon>
    </lineage>
</organism>